<proteinExistence type="predicted"/>
<comment type="caution">
    <text evidence="1">The sequence shown here is derived from an EMBL/GenBank/DDBJ whole genome shotgun (WGS) entry which is preliminary data.</text>
</comment>
<protein>
    <submittedName>
        <fullName evidence="1">Uncharacterized protein</fullName>
    </submittedName>
</protein>
<organism evidence="1">
    <name type="scientific">marine sediment metagenome</name>
    <dbReference type="NCBI Taxonomy" id="412755"/>
    <lineage>
        <taxon>unclassified sequences</taxon>
        <taxon>metagenomes</taxon>
        <taxon>ecological metagenomes</taxon>
    </lineage>
</organism>
<sequence length="43" mass="5175">MSERDIERGLYEKFAVRRTDGRDQPGERHDGCEYFRGSWEEPL</sequence>
<gene>
    <name evidence="1" type="ORF">LCGC14_1631450</name>
</gene>
<dbReference type="AlphaFoldDB" id="A0A0F9L281"/>
<accession>A0A0F9L281</accession>
<evidence type="ECO:0000313" key="1">
    <source>
        <dbReference type="EMBL" id="KKM21830.1"/>
    </source>
</evidence>
<dbReference type="EMBL" id="LAZR01013467">
    <property type="protein sequence ID" value="KKM21830.1"/>
    <property type="molecule type" value="Genomic_DNA"/>
</dbReference>
<reference evidence="1" key="1">
    <citation type="journal article" date="2015" name="Nature">
        <title>Complex archaea that bridge the gap between prokaryotes and eukaryotes.</title>
        <authorList>
            <person name="Spang A."/>
            <person name="Saw J.H."/>
            <person name="Jorgensen S.L."/>
            <person name="Zaremba-Niedzwiedzka K."/>
            <person name="Martijn J."/>
            <person name="Lind A.E."/>
            <person name="van Eijk R."/>
            <person name="Schleper C."/>
            <person name="Guy L."/>
            <person name="Ettema T.J."/>
        </authorList>
    </citation>
    <scope>NUCLEOTIDE SEQUENCE</scope>
</reference>
<name>A0A0F9L281_9ZZZZ</name>